<dbReference type="Pfam" id="PF08239">
    <property type="entry name" value="SH3_3"/>
    <property type="match status" value="1"/>
</dbReference>
<dbReference type="RefSeq" id="WP_136827338.1">
    <property type="nucleotide sequence ID" value="NZ_SWBP01000006.1"/>
</dbReference>
<evidence type="ECO:0000259" key="1">
    <source>
        <dbReference type="Pfam" id="PF08239"/>
    </source>
</evidence>
<comment type="caution">
    <text evidence="2">The sequence shown here is derived from an EMBL/GenBank/DDBJ whole genome shotgun (WGS) entry which is preliminary data.</text>
</comment>
<evidence type="ECO:0000313" key="3">
    <source>
        <dbReference type="Proteomes" id="UP000308181"/>
    </source>
</evidence>
<proteinExistence type="predicted"/>
<gene>
    <name evidence="2" type="ORF">FA046_14920</name>
</gene>
<dbReference type="AlphaFoldDB" id="A0A4U1BX16"/>
<sequence>MKITIFCIILFIFSFKINAAENYKIGDQLFVASSKGLNLRLSSSLDSKIIKTLVFGSKVEIIDTKISEIPFSLFVDDFWDHKGIELKGFWVKVKSGDSEGYVFDGILTKKKYVEFGVEVNQIKIFGEPKIDTLKKISAPMKNGIKYPYQTIIKTFSNLIEEETFFDGCWNVKQTFRNISFNEVYWLINRDMINADAIQEVKIIRTKNTTIITYYSCT</sequence>
<dbReference type="InterPro" id="IPR003646">
    <property type="entry name" value="SH3-like_bac-type"/>
</dbReference>
<organism evidence="2 3">
    <name type="scientific">Pedobacter cryophilus</name>
    <dbReference type="NCBI Taxonomy" id="2571271"/>
    <lineage>
        <taxon>Bacteria</taxon>
        <taxon>Pseudomonadati</taxon>
        <taxon>Bacteroidota</taxon>
        <taxon>Sphingobacteriia</taxon>
        <taxon>Sphingobacteriales</taxon>
        <taxon>Sphingobacteriaceae</taxon>
        <taxon>Pedobacter</taxon>
    </lineage>
</organism>
<dbReference type="Proteomes" id="UP000308181">
    <property type="component" value="Unassembled WGS sequence"/>
</dbReference>
<protein>
    <submittedName>
        <fullName evidence="2">SH3 domain-containing protein</fullName>
    </submittedName>
</protein>
<accession>A0A4U1BX16</accession>
<feature type="domain" description="SH3b" evidence="1">
    <location>
        <begin position="36"/>
        <end position="103"/>
    </location>
</feature>
<name>A0A4U1BX16_9SPHI</name>
<evidence type="ECO:0000313" key="2">
    <source>
        <dbReference type="EMBL" id="TKB95963.1"/>
    </source>
</evidence>
<dbReference type="EMBL" id="SWBP01000006">
    <property type="protein sequence ID" value="TKB95963.1"/>
    <property type="molecule type" value="Genomic_DNA"/>
</dbReference>
<dbReference type="Gene3D" id="2.30.30.40">
    <property type="entry name" value="SH3 Domains"/>
    <property type="match status" value="1"/>
</dbReference>
<reference evidence="2 3" key="1">
    <citation type="submission" date="2019-04" db="EMBL/GenBank/DDBJ databases">
        <title>Pedobacter sp. AR-3-17 sp. nov., isolated from Arctic soil.</title>
        <authorList>
            <person name="Dahal R.H."/>
            <person name="Kim D.-U."/>
        </authorList>
    </citation>
    <scope>NUCLEOTIDE SEQUENCE [LARGE SCALE GENOMIC DNA]</scope>
    <source>
        <strain evidence="2 3">AR-3-17</strain>
    </source>
</reference>
<dbReference type="OrthoDB" id="5984340at2"/>
<keyword evidence="3" id="KW-1185">Reference proteome</keyword>